<comment type="caution">
    <text evidence="1">The sequence shown here is derived from an EMBL/GenBank/DDBJ whole genome shotgun (WGS) entry which is preliminary data.</text>
</comment>
<gene>
    <name evidence="1" type="ORF">FHX80_112639</name>
</gene>
<dbReference type="Proteomes" id="UP000318186">
    <property type="component" value="Unassembled WGS sequence"/>
</dbReference>
<organism evidence="1 2">
    <name type="scientific">Streptomyces brevispora</name>
    <dbReference type="NCBI Taxonomy" id="887462"/>
    <lineage>
        <taxon>Bacteria</taxon>
        <taxon>Bacillati</taxon>
        <taxon>Actinomycetota</taxon>
        <taxon>Actinomycetes</taxon>
        <taxon>Kitasatosporales</taxon>
        <taxon>Streptomycetaceae</taxon>
        <taxon>Streptomyces</taxon>
    </lineage>
</organism>
<evidence type="ECO:0000313" key="1">
    <source>
        <dbReference type="EMBL" id="TWG04195.1"/>
    </source>
</evidence>
<protein>
    <submittedName>
        <fullName evidence="1">Uncharacterized protein</fullName>
    </submittedName>
</protein>
<accession>A0A561UXV6</accession>
<reference evidence="1 2" key="1">
    <citation type="submission" date="2019-06" db="EMBL/GenBank/DDBJ databases">
        <title>Sequencing the genomes of 1000 actinobacteria strains.</title>
        <authorList>
            <person name="Klenk H.-P."/>
        </authorList>
    </citation>
    <scope>NUCLEOTIDE SEQUENCE [LARGE SCALE GENOMIC DNA]</scope>
    <source>
        <strain evidence="1 2">DSM 42059</strain>
    </source>
</reference>
<name>A0A561UXV6_9ACTN</name>
<proteinExistence type="predicted"/>
<dbReference type="AlphaFoldDB" id="A0A561UXV6"/>
<sequence>MLETVYWDTGTARLLPRLLKGRTRGPAFVTHRRPGPGKALSARGVCPDTGFARLSYGQARALLDEHTAVRGLGTGRDQPS</sequence>
<dbReference type="EMBL" id="VIWW01000001">
    <property type="protein sequence ID" value="TWG04195.1"/>
    <property type="molecule type" value="Genomic_DNA"/>
</dbReference>
<evidence type="ECO:0000313" key="2">
    <source>
        <dbReference type="Proteomes" id="UP000318186"/>
    </source>
</evidence>